<gene>
    <name evidence="2" type="ORF">DSM106972_066570</name>
</gene>
<dbReference type="SUPFAM" id="SSF55008">
    <property type="entry name" value="HMA, heavy metal-associated domain"/>
    <property type="match status" value="1"/>
</dbReference>
<evidence type="ECO:0000313" key="3">
    <source>
        <dbReference type="Proteomes" id="UP000271624"/>
    </source>
</evidence>
<proteinExistence type="predicted"/>
<feature type="domain" description="HMA" evidence="1">
    <location>
        <begin position="1"/>
        <end position="64"/>
    </location>
</feature>
<dbReference type="OrthoDB" id="516025at2"/>
<dbReference type="Proteomes" id="UP000271624">
    <property type="component" value="Unassembled WGS sequence"/>
</dbReference>
<dbReference type="EMBL" id="RSCL01000019">
    <property type="protein sequence ID" value="RUT01560.1"/>
    <property type="molecule type" value="Genomic_DNA"/>
</dbReference>
<evidence type="ECO:0000259" key="1">
    <source>
        <dbReference type="PROSITE" id="PS50846"/>
    </source>
</evidence>
<dbReference type="InterPro" id="IPR036163">
    <property type="entry name" value="HMA_dom_sf"/>
</dbReference>
<dbReference type="Pfam" id="PF00403">
    <property type="entry name" value="HMA"/>
    <property type="match status" value="1"/>
</dbReference>
<dbReference type="PROSITE" id="PS50846">
    <property type="entry name" value="HMA_2"/>
    <property type="match status" value="1"/>
</dbReference>
<dbReference type="RefSeq" id="WP_127084824.1">
    <property type="nucleotide sequence ID" value="NZ_RSCL01000019.1"/>
</dbReference>
<keyword evidence="3" id="KW-1185">Reference proteome</keyword>
<dbReference type="CDD" id="cd00371">
    <property type="entry name" value="HMA"/>
    <property type="match status" value="1"/>
</dbReference>
<comment type="caution">
    <text evidence="2">The sequence shown here is derived from an EMBL/GenBank/DDBJ whole genome shotgun (WGS) entry which is preliminary data.</text>
</comment>
<dbReference type="AlphaFoldDB" id="A0A3S1AIG7"/>
<reference evidence="2" key="1">
    <citation type="submission" date="2018-12" db="EMBL/GenBank/DDBJ databases">
        <authorList>
            <person name="Will S."/>
            <person name="Neumann-Schaal M."/>
            <person name="Henke P."/>
        </authorList>
    </citation>
    <scope>NUCLEOTIDE SEQUENCE</scope>
    <source>
        <strain evidence="2">PCC 7102</strain>
    </source>
</reference>
<reference evidence="2" key="2">
    <citation type="journal article" date="2019" name="Genome Biol. Evol.">
        <title>Day and night: Metabolic profiles and evolutionary relationships of six axenic non-marine cyanobacteria.</title>
        <authorList>
            <person name="Will S.E."/>
            <person name="Henke P."/>
            <person name="Boedeker C."/>
            <person name="Huang S."/>
            <person name="Brinkmann H."/>
            <person name="Rohde M."/>
            <person name="Jarek M."/>
            <person name="Friedl T."/>
            <person name="Seufert S."/>
            <person name="Schumacher M."/>
            <person name="Overmann J."/>
            <person name="Neumann-Schaal M."/>
            <person name="Petersen J."/>
        </authorList>
    </citation>
    <scope>NUCLEOTIDE SEQUENCE [LARGE SCALE GENOMIC DNA]</scope>
    <source>
        <strain evidence="2">PCC 7102</strain>
    </source>
</reference>
<protein>
    <recommendedName>
        <fullName evidence="1">HMA domain-containing protein</fullName>
    </recommendedName>
</protein>
<dbReference type="Gene3D" id="3.30.70.100">
    <property type="match status" value="1"/>
</dbReference>
<sequence>MTLELKVPNMACSACGTTITEAIKAIDPTAAVQTDPKTKLVNVETQASEVAIKQAITTAGYSVA</sequence>
<organism evidence="2 3">
    <name type="scientific">Dulcicalothrix desertica PCC 7102</name>
    <dbReference type="NCBI Taxonomy" id="232991"/>
    <lineage>
        <taxon>Bacteria</taxon>
        <taxon>Bacillati</taxon>
        <taxon>Cyanobacteriota</taxon>
        <taxon>Cyanophyceae</taxon>
        <taxon>Nostocales</taxon>
        <taxon>Calotrichaceae</taxon>
        <taxon>Dulcicalothrix</taxon>
    </lineage>
</organism>
<evidence type="ECO:0000313" key="2">
    <source>
        <dbReference type="EMBL" id="RUT01560.1"/>
    </source>
</evidence>
<name>A0A3S1AIG7_9CYAN</name>
<dbReference type="GO" id="GO:0046872">
    <property type="term" value="F:metal ion binding"/>
    <property type="evidence" value="ECO:0007669"/>
    <property type="project" value="InterPro"/>
</dbReference>
<dbReference type="InterPro" id="IPR006121">
    <property type="entry name" value="HMA_dom"/>
</dbReference>
<accession>A0A3S1AIG7</accession>